<dbReference type="AlphaFoldDB" id="A0A6A4H156"/>
<dbReference type="PANTHER" id="PTHR33481">
    <property type="entry name" value="REVERSE TRANSCRIPTASE"/>
    <property type="match status" value="1"/>
</dbReference>
<dbReference type="EMBL" id="ML769625">
    <property type="protein sequence ID" value="KAE9391418.1"/>
    <property type="molecule type" value="Genomic_DNA"/>
</dbReference>
<evidence type="ECO:0000313" key="2">
    <source>
        <dbReference type="Proteomes" id="UP000799118"/>
    </source>
</evidence>
<protein>
    <submittedName>
        <fullName evidence="1">Uncharacterized protein</fullName>
    </submittedName>
</protein>
<proteinExistence type="predicted"/>
<gene>
    <name evidence="1" type="ORF">BT96DRAFT_756936</name>
</gene>
<reference evidence="1" key="1">
    <citation type="journal article" date="2019" name="Environ. Microbiol.">
        <title>Fungal ecological strategies reflected in gene transcription - a case study of two litter decomposers.</title>
        <authorList>
            <person name="Barbi F."/>
            <person name="Kohler A."/>
            <person name="Barry K."/>
            <person name="Baskaran P."/>
            <person name="Daum C."/>
            <person name="Fauchery L."/>
            <person name="Ihrmark K."/>
            <person name="Kuo A."/>
            <person name="LaButti K."/>
            <person name="Lipzen A."/>
            <person name="Morin E."/>
            <person name="Grigoriev I.V."/>
            <person name="Henrissat B."/>
            <person name="Lindahl B."/>
            <person name="Martin F."/>
        </authorList>
    </citation>
    <scope>NUCLEOTIDE SEQUENCE</scope>
    <source>
        <strain evidence="1">JB14</strain>
    </source>
</reference>
<feature type="non-terminal residue" evidence="1">
    <location>
        <position position="98"/>
    </location>
</feature>
<keyword evidence="2" id="KW-1185">Reference proteome</keyword>
<name>A0A6A4H156_9AGAR</name>
<evidence type="ECO:0000313" key="1">
    <source>
        <dbReference type="EMBL" id="KAE9391418.1"/>
    </source>
</evidence>
<sequence length="98" mass="11385">FHNLTDTEVIEALDNTSNTSAPGFSQQSYKQVKWALQSQREILIALYRQCLHAGYHPKTWRWAIAVALRKPRKPDYSEPRAYRLITLLECLGKVLEKI</sequence>
<dbReference type="PANTHER" id="PTHR33481:SF1">
    <property type="entry name" value="ENDONUCLEASE_EXONUCLEASE_PHOSPHATASE DOMAIN-CONTAINING PROTEIN-RELATED"/>
    <property type="match status" value="1"/>
</dbReference>
<dbReference type="Proteomes" id="UP000799118">
    <property type="component" value="Unassembled WGS sequence"/>
</dbReference>
<feature type="non-terminal residue" evidence="1">
    <location>
        <position position="1"/>
    </location>
</feature>
<organism evidence="1 2">
    <name type="scientific">Gymnopus androsaceus JB14</name>
    <dbReference type="NCBI Taxonomy" id="1447944"/>
    <lineage>
        <taxon>Eukaryota</taxon>
        <taxon>Fungi</taxon>
        <taxon>Dikarya</taxon>
        <taxon>Basidiomycota</taxon>
        <taxon>Agaricomycotina</taxon>
        <taxon>Agaricomycetes</taxon>
        <taxon>Agaricomycetidae</taxon>
        <taxon>Agaricales</taxon>
        <taxon>Marasmiineae</taxon>
        <taxon>Omphalotaceae</taxon>
        <taxon>Gymnopus</taxon>
    </lineage>
</organism>
<dbReference type="OrthoDB" id="412006at2759"/>
<accession>A0A6A4H156</accession>